<keyword evidence="2" id="KW-1185">Reference proteome</keyword>
<dbReference type="CDD" id="cd07821">
    <property type="entry name" value="PYR_PYL_RCAR_like"/>
    <property type="match status" value="1"/>
</dbReference>
<protein>
    <submittedName>
        <fullName evidence="1">SRPBCC family protein</fullName>
    </submittedName>
</protein>
<dbReference type="EMBL" id="JAULSC010000023">
    <property type="protein sequence ID" value="MDO3397605.1"/>
    <property type="molecule type" value="Genomic_DNA"/>
</dbReference>
<evidence type="ECO:0000313" key="2">
    <source>
        <dbReference type="Proteomes" id="UP001168363"/>
    </source>
</evidence>
<dbReference type="SUPFAM" id="SSF55961">
    <property type="entry name" value="Bet v1-like"/>
    <property type="match status" value="1"/>
</dbReference>
<dbReference type="InterPro" id="IPR019587">
    <property type="entry name" value="Polyketide_cyclase/dehydratase"/>
</dbReference>
<gene>
    <name evidence="1" type="ORF">QWJ41_17895</name>
</gene>
<dbReference type="Gene3D" id="3.30.530.20">
    <property type="match status" value="1"/>
</dbReference>
<dbReference type="Proteomes" id="UP001168363">
    <property type="component" value="Unassembled WGS sequence"/>
</dbReference>
<name>A0ABT8TW27_9ACTN</name>
<accession>A0ABT8TW27</accession>
<proteinExistence type="predicted"/>
<organism evidence="1 2">
    <name type="scientific">Nocardioides cremeus</name>
    <dbReference type="NCBI Taxonomy" id="3058044"/>
    <lineage>
        <taxon>Bacteria</taxon>
        <taxon>Bacillati</taxon>
        <taxon>Actinomycetota</taxon>
        <taxon>Actinomycetes</taxon>
        <taxon>Propionibacteriales</taxon>
        <taxon>Nocardioidaceae</taxon>
        <taxon>Nocardioides</taxon>
    </lineage>
</organism>
<dbReference type="RefSeq" id="WP_302709815.1">
    <property type="nucleotide sequence ID" value="NZ_JAULSC010000023.1"/>
</dbReference>
<comment type="caution">
    <text evidence="1">The sequence shown here is derived from an EMBL/GenBank/DDBJ whole genome shotgun (WGS) entry which is preliminary data.</text>
</comment>
<evidence type="ECO:0000313" key="1">
    <source>
        <dbReference type="EMBL" id="MDO3397605.1"/>
    </source>
</evidence>
<reference evidence="1" key="1">
    <citation type="submission" date="2023-06" db="EMBL/GenBank/DDBJ databases">
        <title>Genome sequence of Nocardioides sp. SOB44.</title>
        <authorList>
            <person name="Zhang G."/>
        </authorList>
    </citation>
    <scope>NUCLEOTIDE SEQUENCE</scope>
    <source>
        <strain evidence="1">SOB44</strain>
    </source>
</reference>
<dbReference type="InterPro" id="IPR023393">
    <property type="entry name" value="START-like_dom_sf"/>
</dbReference>
<dbReference type="Pfam" id="PF10604">
    <property type="entry name" value="Polyketide_cyc2"/>
    <property type="match status" value="1"/>
</dbReference>
<sequence>MAREMRATRLVEVAHIPAAPAPFTNSVDLAITPEQLFEVLADAEAWPHWATAITRVTWTSPGAAEGDIAVGATRTVEMQGGIVGEEVFLDWDPPRTMAFCFTRTNAPGMAAFGEHYVVVPTAEGCRLTWTLSMWPTGAQRWILKLFAPVLDITFSSFLKKLRRYTDRRFA</sequence>